<feature type="region of interest" description="Disordered" evidence="2">
    <location>
        <begin position="176"/>
        <end position="199"/>
    </location>
</feature>
<keyword evidence="5" id="KW-1185">Reference proteome</keyword>
<feature type="coiled-coil region" evidence="1">
    <location>
        <begin position="304"/>
        <end position="383"/>
    </location>
</feature>
<protein>
    <submittedName>
        <fullName evidence="4">Uncharacterized protein</fullName>
    </submittedName>
</protein>
<feature type="compositionally biased region" description="Basic and acidic residues" evidence="2">
    <location>
        <begin position="182"/>
        <end position="193"/>
    </location>
</feature>
<feature type="region of interest" description="Disordered" evidence="2">
    <location>
        <begin position="507"/>
        <end position="527"/>
    </location>
</feature>
<comment type="caution">
    <text evidence="4">The sequence shown here is derived from an EMBL/GenBank/DDBJ whole genome shotgun (WGS) entry which is preliminary data.</text>
</comment>
<dbReference type="EMBL" id="JAEPRD010000037">
    <property type="protein sequence ID" value="KAG2205362.1"/>
    <property type="molecule type" value="Genomic_DNA"/>
</dbReference>
<reference evidence="4" key="1">
    <citation type="submission" date="2020-12" db="EMBL/GenBank/DDBJ databases">
        <title>Metabolic potential, ecology and presence of endohyphal bacteria is reflected in genomic diversity of Mucoromycotina.</title>
        <authorList>
            <person name="Muszewska A."/>
            <person name="Okrasinska A."/>
            <person name="Steczkiewicz K."/>
            <person name="Drgas O."/>
            <person name="Orlowska M."/>
            <person name="Perlinska-Lenart U."/>
            <person name="Aleksandrzak-Piekarczyk T."/>
            <person name="Szatraj K."/>
            <person name="Zielenkiewicz U."/>
            <person name="Pilsyk S."/>
            <person name="Malc E."/>
            <person name="Mieczkowski P."/>
            <person name="Kruszewska J.S."/>
            <person name="Biernat P."/>
            <person name="Pawlowska J."/>
        </authorList>
    </citation>
    <scope>NUCLEOTIDE SEQUENCE</scope>
    <source>
        <strain evidence="4">WA0000017839</strain>
    </source>
</reference>
<proteinExistence type="predicted"/>
<evidence type="ECO:0000313" key="5">
    <source>
        <dbReference type="Proteomes" id="UP000603453"/>
    </source>
</evidence>
<sequence length="628" mass="72173">MNAEVYKKQVHHRPIPFAVLKLQFKRLVAQQDNATSIYTKDLLSLIDQYEHTENVMLLTDLQKKAILPYTRTNPDLEMTADDILNLLRLVCPNPVTSLSAPTQRQPLNLETIRPRTSPPLKTNKSTPWKRRPSAVASSIGHRNDLNQILSQQQQQQPEEEHQQLIENISTSLTNMSHSIDTPARKDDEPKSPIEQEYSNQDLARYYRRSLLLTQRLKSSEKSLASMARDNEDRIVQLQNRVDDMNLEVGKQRREIQEYKGKEKNSLDQIGALESHISHIQRSETDQKQVYQSIKMLFDDKCQETQKLQEMLRQKESDLQKTEALLNNFHHEVKLLSQERARLIGLQNNLEQEMKTSAQAHQQLAEQKTENEKLKDIIDTLKVDLDEALFHHHTLDTVQEDEALEESHAFKTLENELITDEKDGVLKSVQDEKDYYKTRATEAKEDLDRVKSELDYLRRALDSENRSLVNELAELRIKASTTTTDIPQIEMNIPVPLAVMNDFWSQSRARPRNTGSNKKKGRTVQDLHESSSSTSFVITSTNKDLKIMNRKDDKIINNTVTFALYTVAIYFFGIVTSTFLMEGGVSTAPPWEQALAAASTGQIPKSKLLEIILYWLEKLLIEPQGLPVS</sequence>
<dbReference type="OrthoDB" id="432685at2759"/>
<evidence type="ECO:0000256" key="2">
    <source>
        <dbReference type="SAM" id="MobiDB-lite"/>
    </source>
</evidence>
<evidence type="ECO:0000256" key="1">
    <source>
        <dbReference type="SAM" id="Coils"/>
    </source>
</evidence>
<dbReference type="AlphaFoldDB" id="A0A8H7R7R0"/>
<name>A0A8H7R7R0_9FUNG</name>
<dbReference type="Proteomes" id="UP000603453">
    <property type="component" value="Unassembled WGS sequence"/>
</dbReference>
<accession>A0A8H7R7R0</accession>
<organism evidence="4 5">
    <name type="scientific">Mucor saturninus</name>
    <dbReference type="NCBI Taxonomy" id="64648"/>
    <lineage>
        <taxon>Eukaryota</taxon>
        <taxon>Fungi</taxon>
        <taxon>Fungi incertae sedis</taxon>
        <taxon>Mucoromycota</taxon>
        <taxon>Mucoromycotina</taxon>
        <taxon>Mucoromycetes</taxon>
        <taxon>Mucorales</taxon>
        <taxon>Mucorineae</taxon>
        <taxon>Mucoraceae</taxon>
        <taxon>Mucor</taxon>
    </lineage>
</organism>
<evidence type="ECO:0000313" key="4">
    <source>
        <dbReference type="EMBL" id="KAG2205362.1"/>
    </source>
</evidence>
<feature type="coiled-coil region" evidence="1">
    <location>
        <begin position="439"/>
        <end position="477"/>
    </location>
</feature>
<feature type="compositionally biased region" description="Polar residues" evidence="2">
    <location>
        <begin position="98"/>
        <end position="108"/>
    </location>
</feature>
<gene>
    <name evidence="4" type="ORF">INT47_007147</name>
</gene>
<feature type="region of interest" description="Disordered" evidence="2">
    <location>
        <begin position="98"/>
        <end position="139"/>
    </location>
</feature>
<keyword evidence="3" id="KW-0812">Transmembrane</keyword>
<feature type="coiled-coil region" evidence="1">
    <location>
        <begin position="227"/>
        <end position="261"/>
    </location>
</feature>
<keyword evidence="1" id="KW-0175">Coiled coil</keyword>
<feature type="transmembrane region" description="Helical" evidence="3">
    <location>
        <begin position="561"/>
        <end position="580"/>
    </location>
</feature>
<keyword evidence="3" id="KW-1133">Transmembrane helix</keyword>
<keyword evidence="3" id="KW-0472">Membrane</keyword>
<evidence type="ECO:0000256" key="3">
    <source>
        <dbReference type="SAM" id="Phobius"/>
    </source>
</evidence>